<dbReference type="GO" id="GO:0005634">
    <property type="term" value="C:nucleus"/>
    <property type="evidence" value="ECO:0007669"/>
    <property type="project" value="UniProtKB-SubCell"/>
</dbReference>
<feature type="compositionally biased region" description="Pro residues" evidence="6">
    <location>
        <begin position="317"/>
        <end position="344"/>
    </location>
</feature>
<gene>
    <name evidence="8" type="ORF">H4R34_000033</name>
</gene>
<dbReference type="AlphaFoldDB" id="A0A9W8EFS0"/>
<dbReference type="OrthoDB" id="691673at2759"/>
<feature type="domain" description="Myb-like" evidence="7">
    <location>
        <begin position="32"/>
        <end position="96"/>
    </location>
</feature>
<organism evidence="8 9">
    <name type="scientific">Dimargaris verticillata</name>
    <dbReference type="NCBI Taxonomy" id="2761393"/>
    <lineage>
        <taxon>Eukaryota</taxon>
        <taxon>Fungi</taxon>
        <taxon>Fungi incertae sedis</taxon>
        <taxon>Zoopagomycota</taxon>
        <taxon>Kickxellomycotina</taxon>
        <taxon>Dimargaritomycetes</taxon>
        <taxon>Dimargaritales</taxon>
        <taxon>Dimargaritaceae</taxon>
        <taxon>Dimargaris</taxon>
    </lineage>
</organism>
<protein>
    <recommendedName>
        <fullName evidence="7">Myb-like domain-containing protein</fullName>
    </recommendedName>
</protein>
<keyword evidence="9" id="KW-1185">Reference proteome</keyword>
<sequence length="499" mass="55294">MDSPSQSPSSTESSPLAMSAQPSPSSTSQSARRVVRDVNWRDAETFHLLRVKREIGDEAQRTRFNTNLWARVAQRMHDAGYQRTSYQCITRWRRLVQRYHELQRTYSDNPQLAMSWAFYREMEEQMDANERRINAPRRSGSTRRRGGSLSAPAKSPISSPHAASAGYATNPAGASGSGMAVRSPPQNRRLLRDTTYPYTLTATPEEGPLAHIAEEGYPHSADEETPSLLAGFRPSRHRGSFSYSQVRQGPLPPISTLQSSLANAAPISSPYGTLARPTASTGLPPPAVTHALPPISTSHHQPGSYSPALHRHSHPASPFPPYRRPPMIPHPPGPADSPQMPDPPTSREASGSAGGPPRLRRRPSHPMALHSEPGTMDKVSHEVLTALVGSLSILRDNQQTMSNVQEQLLQELRNQRDEYNLIRQETRQEFNHYIDELRQERIECHHMLSDNQQRFLQVIQRMCSDITGSVRTAPAPVPVQPPAHAGSSSSESSQPSEMC</sequence>
<reference evidence="8" key="1">
    <citation type="submission" date="2022-07" db="EMBL/GenBank/DDBJ databases">
        <title>Phylogenomic reconstructions and comparative analyses of Kickxellomycotina fungi.</title>
        <authorList>
            <person name="Reynolds N.K."/>
            <person name="Stajich J.E."/>
            <person name="Barry K."/>
            <person name="Grigoriev I.V."/>
            <person name="Crous P."/>
            <person name="Smith M.E."/>
        </authorList>
    </citation>
    <scope>NUCLEOTIDE SEQUENCE</scope>
    <source>
        <strain evidence="8">RSA 567</strain>
    </source>
</reference>
<evidence type="ECO:0000313" key="9">
    <source>
        <dbReference type="Proteomes" id="UP001151582"/>
    </source>
</evidence>
<dbReference type="EMBL" id="JANBQB010000001">
    <property type="protein sequence ID" value="KAJ1985379.1"/>
    <property type="molecule type" value="Genomic_DNA"/>
</dbReference>
<evidence type="ECO:0000256" key="1">
    <source>
        <dbReference type="ARBA" id="ARBA00004123"/>
    </source>
</evidence>
<evidence type="ECO:0000313" key="8">
    <source>
        <dbReference type="EMBL" id="KAJ1985379.1"/>
    </source>
</evidence>
<feature type="region of interest" description="Disordered" evidence="6">
    <location>
        <begin position="473"/>
        <end position="499"/>
    </location>
</feature>
<dbReference type="PANTHER" id="PTHR21654">
    <property type="entry name" value="FI21293P1"/>
    <property type="match status" value="1"/>
</dbReference>
<feature type="compositionally biased region" description="Low complexity" evidence="6">
    <location>
        <begin position="482"/>
        <end position="499"/>
    </location>
</feature>
<dbReference type="InterPro" id="IPR001005">
    <property type="entry name" value="SANT/Myb"/>
</dbReference>
<proteinExistence type="predicted"/>
<evidence type="ECO:0000256" key="4">
    <source>
        <dbReference type="ARBA" id="ARBA00023163"/>
    </source>
</evidence>
<dbReference type="GO" id="GO:0003677">
    <property type="term" value="F:DNA binding"/>
    <property type="evidence" value="ECO:0007669"/>
    <property type="project" value="UniProtKB-KW"/>
</dbReference>
<feature type="region of interest" description="Disordered" evidence="6">
    <location>
        <begin position="273"/>
        <end position="377"/>
    </location>
</feature>
<keyword evidence="3" id="KW-0238">DNA-binding</keyword>
<feature type="compositionally biased region" description="Polar residues" evidence="6">
    <location>
        <begin position="295"/>
        <end position="304"/>
    </location>
</feature>
<dbReference type="Gene3D" id="1.10.10.60">
    <property type="entry name" value="Homeodomain-like"/>
    <property type="match status" value="1"/>
</dbReference>
<dbReference type="PANTHER" id="PTHR21654:SF84">
    <property type="entry name" value="SI:DKEY-66I24.7"/>
    <property type="match status" value="1"/>
</dbReference>
<feature type="region of interest" description="Disordered" evidence="6">
    <location>
        <begin position="1"/>
        <end position="34"/>
    </location>
</feature>
<dbReference type="GO" id="GO:0010468">
    <property type="term" value="P:regulation of gene expression"/>
    <property type="evidence" value="ECO:0007669"/>
    <property type="project" value="UniProtKB-ARBA"/>
</dbReference>
<dbReference type="PROSITE" id="PS50090">
    <property type="entry name" value="MYB_LIKE"/>
    <property type="match status" value="1"/>
</dbReference>
<accession>A0A9W8EFS0</accession>
<feature type="compositionally biased region" description="Low complexity" evidence="6">
    <location>
        <begin position="1"/>
        <end position="32"/>
    </location>
</feature>
<dbReference type="InterPro" id="IPR044822">
    <property type="entry name" value="Myb_DNA-bind_4"/>
</dbReference>
<keyword evidence="2" id="KW-0805">Transcription regulation</keyword>
<comment type="subcellular location">
    <subcellularLocation>
        <location evidence="1">Nucleus</location>
    </subcellularLocation>
</comment>
<feature type="region of interest" description="Disordered" evidence="6">
    <location>
        <begin position="129"/>
        <end position="190"/>
    </location>
</feature>
<evidence type="ECO:0000256" key="3">
    <source>
        <dbReference type="ARBA" id="ARBA00023125"/>
    </source>
</evidence>
<dbReference type="Pfam" id="PF13837">
    <property type="entry name" value="Myb_DNA-bind_4"/>
    <property type="match status" value="1"/>
</dbReference>
<keyword evidence="4" id="KW-0804">Transcription</keyword>
<dbReference type="CDD" id="cd12203">
    <property type="entry name" value="GT1"/>
    <property type="match status" value="1"/>
</dbReference>
<keyword evidence="5" id="KW-0539">Nucleus</keyword>
<evidence type="ECO:0000259" key="7">
    <source>
        <dbReference type="PROSITE" id="PS50090"/>
    </source>
</evidence>
<evidence type="ECO:0000256" key="6">
    <source>
        <dbReference type="SAM" id="MobiDB-lite"/>
    </source>
</evidence>
<name>A0A9W8EFS0_9FUNG</name>
<evidence type="ECO:0000256" key="2">
    <source>
        <dbReference type="ARBA" id="ARBA00023015"/>
    </source>
</evidence>
<evidence type="ECO:0000256" key="5">
    <source>
        <dbReference type="ARBA" id="ARBA00023242"/>
    </source>
</evidence>
<dbReference type="Proteomes" id="UP001151582">
    <property type="component" value="Unassembled WGS sequence"/>
</dbReference>
<comment type="caution">
    <text evidence="8">The sequence shown here is derived from an EMBL/GenBank/DDBJ whole genome shotgun (WGS) entry which is preliminary data.</text>
</comment>